<comment type="subunit">
    <text evidence="7">Forms oligomers.</text>
</comment>
<dbReference type="Gene3D" id="3.40.1550.20">
    <property type="entry name" value="Transcriptional regulator MraZ domain"/>
    <property type="match status" value="1"/>
</dbReference>
<gene>
    <name evidence="7" type="primary">mraZ</name>
    <name evidence="9" type="ORF">CRENPOLYSF2_1860013</name>
</gene>
<keyword evidence="4 7" id="KW-0805">Transcription regulation</keyword>
<organism evidence="9 10">
    <name type="scientific">Crenothrix polyspora</name>
    <dbReference type="NCBI Taxonomy" id="360316"/>
    <lineage>
        <taxon>Bacteria</taxon>
        <taxon>Pseudomonadati</taxon>
        <taxon>Pseudomonadota</taxon>
        <taxon>Gammaproteobacteria</taxon>
        <taxon>Methylococcales</taxon>
        <taxon>Crenotrichaceae</taxon>
        <taxon>Crenothrix</taxon>
    </lineage>
</organism>
<evidence type="ECO:0000313" key="10">
    <source>
        <dbReference type="Proteomes" id="UP000195442"/>
    </source>
</evidence>
<accession>A0A1R4H3Q3</accession>
<protein>
    <recommendedName>
        <fullName evidence="1 7">Transcriptional regulator MraZ</fullName>
    </recommendedName>
</protein>
<comment type="subcellular location">
    <subcellularLocation>
        <location evidence="7">Cytoplasm</location>
        <location evidence="7">Nucleoid</location>
    </subcellularLocation>
</comment>
<dbReference type="InterPro" id="IPR035644">
    <property type="entry name" value="MraZ_C"/>
</dbReference>
<reference evidence="10" key="1">
    <citation type="submission" date="2017-02" db="EMBL/GenBank/DDBJ databases">
        <authorList>
            <person name="Daims H."/>
        </authorList>
    </citation>
    <scope>NUCLEOTIDE SEQUENCE [LARGE SCALE GENOMIC DNA]</scope>
</reference>
<feature type="domain" description="SpoVT-AbrB" evidence="8">
    <location>
        <begin position="54"/>
        <end position="97"/>
    </location>
</feature>
<evidence type="ECO:0000256" key="5">
    <source>
        <dbReference type="ARBA" id="ARBA00023125"/>
    </source>
</evidence>
<dbReference type="Proteomes" id="UP000195442">
    <property type="component" value="Unassembled WGS sequence"/>
</dbReference>
<evidence type="ECO:0000259" key="8">
    <source>
        <dbReference type="PROSITE" id="PS51740"/>
    </source>
</evidence>
<evidence type="ECO:0000256" key="4">
    <source>
        <dbReference type="ARBA" id="ARBA00023015"/>
    </source>
</evidence>
<comment type="similarity">
    <text evidence="7">Belongs to the MraZ family.</text>
</comment>
<sequence>MIVTVAVDERCVGMEGCLWIYPLPEWEELEKKIKELPAFNKMAAKLKRFLIGNAYECEMDTQGRILLPEKLRNFANLHKKVVLVGQLNRFEVWNEEIWAKKELQFMDSEDVEGLDDLGNLFF</sequence>
<dbReference type="InterPro" id="IPR003444">
    <property type="entry name" value="MraZ"/>
</dbReference>
<dbReference type="GO" id="GO:0003700">
    <property type="term" value="F:DNA-binding transcription factor activity"/>
    <property type="evidence" value="ECO:0007669"/>
    <property type="project" value="UniProtKB-UniRule"/>
</dbReference>
<proteinExistence type="inferred from homology"/>
<keyword evidence="2 7" id="KW-0963">Cytoplasm</keyword>
<keyword evidence="3" id="KW-0677">Repeat</keyword>
<dbReference type="SUPFAM" id="SSF89447">
    <property type="entry name" value="AbrB/MazE/MraZ-like"/>
    <property type="match status" value="1"/>
</dbReference>
<evidence type="ECO:0000256" key="1">
    <source>
        <dbReference type="ARBA" id="ARBA00013860"/>
    </source>
</evidence>
<keyword evidence="10" id="KW-1185">Reference proteome</keyword>
<dbReference type="GO" id="GO:2000143">
    <property type="term" value="P:negative regulation of DNA-templated transcription initiation"/>
    <property type="evidence" value="ECO:0007669"/>
    <property type="project" value="TreeGrafter"/>
</dbReference>
<keyword evidence="5 7" id="KW-0238">DNA-binding</keyword>
<dbReference type="InterPro" id="IPR037914">
    <property type="entry name" value="SpoVT-AbrB_sf"/>
</dbReference>
<dbReference type="PROSITE" id="PS51740">
    <property type="entry name" value="SPOVT_ABRB"/>
    <property type="match status" value="1"/>
</dbReference>
<evidence type="ECO:0000313" key="9">
    <source>
        <dbReference type="EMBL" id="SJM90806.1"/>
    </source>
</evidence>
<dbReference type="InterPro" id="IPR035642">
    <property type="entry name" value="MraZ_N"/>
</dbReference>
<dbReference type="HAMAP" id="MF_01008">
    <property type="entry name" value="MraZ"/>
    <property type="match status" value="1"/>
</dbReference>
<dbReference type="EMBL" id="FUKJ01000097">
    <property type="protein sequence ID" value="SJM90806.1"/>
    <property type="molecule type" value="Genomic_DNA"/>
</dbReference>
<keyword evidence="6 7" id="KW-0804">Transcription</keyword>
<dbReference type="CDD" id="cd16320">
    <property type="entry name" value="MraZ_N"/>
    <property type="match status" value="1"/>
</dbReference>
<dbReference type="InterPro" id="IPR007159">
    <property type="entry name" value="SpoVT-AbrB_dom"/>
</dbReference>
<dbReference type="InterPro" id="IPR020603">
    <property type="entry name" value="MraZ_dom"/>
</dbReference>
<dbReference type="PANTHER" id="PTHR34701:SF1">
    <property type="entry name" value="TRANSCRIPTIONAL REGULATOR MRAZ"/>
    <property type="match status" value="1"/>
</dbReference>
<dbReference type="AlphaFoldDB" id="A0A1R4H3Q3"/>
<dbReference type="CDD" id="cd16321">
    <property type="entry name" value="MraZ_C"/>
    <property type="match status" value="1"/>
</dbReference>
<dbReference type="NCBIfam" id="TIGR00242">
    <property type="entry name" value="division/cell wall cluster transcriptional repressor MraZ"/>
    <property type="match status" value="1"/>
</dbReference>
<dbReference type="PANTHER" id="PTHR34701">
    <property type="entry name" value="TRANSCRIPTIONAL REGULATOR MRAZ"/>
    <property type="match status" value="1"/>
</dbReference>
<dbReference type="GO" id="GO:0009295">
    <property type="term" value="C:nucleoid"/>
    <property type="evidence" value="ECO:0007669"/>
    <property type="project" value="UniProtKB-SubCell"/>
</dbReference>
<evidence type="ECO:0000256" key="6">
    <source>
        <dbReference type="ARBA" id="ARBA00023163"/>
    </source>
</evidence>
<dbReference type="GO" id="GO:0005737">
    <property type="term" value="C:cytoplasm"/>
    <property type="evidence" value="ECO:0007669"/>
    <property type="project" value="UniProtKB-UniRule"/>
</dbReference>
<dbReference type="InterPro" id="IPR038619">
    <property type="entry name" value="MraZ_sf"/>
</dbReference>
<evidence type="ECO:0000256" key="2">
    <source>
        <dbReference type="ARBA" id="ARBA00022490"/>
    </source>
</evidence>
<dbReference type="Pfam" id="PF02381">
    <property type="entry name" value="MraZ"/>
    <property type="match status" value="2"/>
</dbReference>
<evidence type="ECO:0000256" key="3">
    <source>
        <dbReference type="ARBA" id="ARBA00022737"/>
    </source>
</evidence>
<dbReference type="GO" id="GO:0000976">
    <property type="term" value="F:transcription cis-regulatory region binding"/>
    <property type="evidence" value="ECO:0007669"/>
    <property type="project" value="TreeGrafter"/>
</dbReference>
<evidence type="ECO:0000256" key="7">
    <source>
        <dbReference type="HAMAP-Rule" id="MF_01008"/>
    </source>
</evidence>
<name>A0A1R4H3Q3_9GAMM</name>